<gene>
    <name evidence="10" type="ORF">GCM10011390_11050</name>
</gene>
<evidence type="ECO:0000256" key="3">
    <source>
        <dbReference type="ARBA" id="ARBA00022448"/>
    </source>
</evidence>
<name>A0A916ZFX7_9HYPH</name>
<dbReference type="InterPro" id="IPR058627">
    <property type="entry name" value="MdtA-like_C"/>
</dbReference>
<sequence length="362" mass="37316">MQKRSRIAALGISALGLAVAGCQGETAPPVPPAPAIAFVAAQPVTLPQAVTLTGTIAARAENNVSFRTSGQIVERFVDTGDHVTKGQVLARLDARVQAADAESAKAGLASAEAQAKQAAAAFARAQSLFGQGFTTRREFDQADQAQKVAAAEVEAAKARLASALETLSFTELRADADGLVTARDLDVGETAQAAATVFTIAWDGPRDALFDIYEALLIQGHEPPAVTVALLADPSVTTTGRIRQIAPSVDPKTGTVRVKVGLESVPAAMTLGATVSGTGTLPSRPVFVLPPAALTAEKGEAAVWLFDPASATVAARPVRVAAYRTDAVILDEGLQAGDRVVTEGTKLLRPGQTVRATEVAAR</sequence>
<protein>
    <submittedName>
        <fullName evidence="10">Acriflavin resistance protein</fullName>
    </submittedName>
</protein>
<dbReference type="InterPro" id="IPR058624">
    <property type="entry name" value="MdtA-like_HH"/>
</dbReference>
<keyword evidence="3" id="KW-0813">Transport</keyword>
<dbReference type="InterPro" id="IPR006143">
    <property type="entry name" value="RND_pump_MFP"/>
</dbReference>
<dbReference type="Gene3D" id="2.40.50.100">
    <property type="match status" value="1"/>
</dbReference>
<comment type="subcellular location">
    <subcellularLocation>
        <location evidence="1">Cell envelope</location>
    </subcellularLocation>
</comment>
<evidence type="ECO:0000259" key="8">
    <source>
        <dbReference type="Pfam" id="PF25954"/>
    </source>
</evidence>
<comment type="similarity">
    <text evidence="2">Belongs to the membrane fusion protein (MFP) (TC 8.A.1) family.</text>
</comment>
<dbReference type="Gene3D" id="2.40.30.170">
    <property type="match status" value="1"/>
</dbReference>
<feature type="domain" description="Multidrug resistance protein MdtA-like alpha-helical hairpin" evidence="6">
    <location>
        <begin position="102"/>
        <end position="170"/>
    </location>
</feature>
<feature type="domain" description="Multidrug resistance protein MdtA-like C-terminal permuted SH3" evidence="9">
    <location>
        <begin position="287"/>
        <end position="345"/>
    </location>
</feature>
<comment type="caution">
    <text evidence="10">The sequence shown here is derived from an EMBL/GenBank/DDBJ whole genome shotgun (WGS) entry which is preliminary data.</text>
</comment>
<dbReference type="Gene3D" id="1.10.287.470">
    <property type="entry name" value="Helix hairpin bin"/>
    <property type="match status" value="1"/>
</dbReference>
<dbReference type="NCBIfam" id="TIGR01730">
    <property type="entry name" value="RND_mfp"/>
    <property type="match status" value="1"/>
</dbReference>
<evidence type="ECO:0000259" key="7">
    <source>
        <dbReference type="Pfam" id="PF25917"/>
    </source>
</evidence>
<accession>A0A916ZFX7</accession>
<dbReference type="Pfam" id="PF25967">
    <property type="entry name" value="RND-MFP_C"/>
    <property type="match status" value="1"/>
</dbReference>
<feature type="domain" description="CusB-like beta-barrel" evidence="8">
    <location>
        <begin position="211"/>
        <end position="263"/>
    </location>
</feature>
<feature type="signal peptide" evidence="5">
    <location>
        <begin position="1"/>
        <end position="20"/>
    </location>
</feature>
<evidence type="ECO:0000256" key="4">
    <source>
        <dbReference type="SAM" id="Coils"/>
    </source>
</evidence>
<dbReference type="InterPro" id="IPR058792">
    <property type="entry name" value="Beta-barrel_RND_2"/>
</dbReference>
<dbReference type="PROSITE" id="PS51257">
    <property type="entry name" value="PROKAR_LIPOPROTEIN"/>
    <property type="match status" value="1"/>
</dbReference>
<reference evidence="10" key="1">
    <citation type="journal article" date="2014" name="Int. J. Syst. Evol. Microbiol.">
        <title>Complete genome sequence of Corynebacterium casei LMG S-19264T (=DSM 44701T), isolated from a smear-ripened cheese.</title>
        <authorList>
            <consortium name="US DOE Joint Genome Institute (JGI-PGF)"/>
            <person name="Walter F."/>
            <person name="Albersmeier A."/>
            <person name="Kalinowski J."/>
            <person name="Ruckert C."/>
        </authorList>
    </citation>
    <scope>NUCLEOTIDE SEQUENCE</scope>
    <source>
        <strain evidence="10">CGMCC 1.15367</strain>
    </source>
</reference>
<dbReference type="Pfam" id="PF25917">
    <property type="entry name" value="BSH_RND"/>
    <property type="match status" value="1"/>
</dbReference>
<dbReference type="Pfam" id="PF25876">
    <property type="entry name" value="HH_MFP_RND"/>
    <property type="match status" value="1"/>
</dbReference>
<keyword evidence="5" id="KW-0732">Signal</keyword>
<evidence type="ECO:0000313" key="11">
    <source>
        <dbReference type="Proteomes" id="UP000644699"/>
    </source>
</evidence>
<dbReference type="RefSeq" id="WP_188907171.1">
    <property type="nucleotide sequence ID" value="NZ_BMIQ01000001.1"/>
</dbReference>
<keyword evidence="4" id="KW-0175">Coiled coil</keyword>
<evidence type="ECO:0000256" key="5">
    <source>
        <dbReference type="SAM" id="SignalP"/>
    </source>
</evidence>
<evidence type="ECO:0000313" key="10">
    <source>
        <dbReference type="EMBL" id="GGD94112.1"/>
    </source>
</evidence>
<feature type="coiled-coil region" evidence="4">
    <location>
        <begin position="101"/>
        <end position="128"/>
    </location>
</feature>
<feature type="chain" id="PRO_5037248827" evidence="5">
    <location>
        <begin position="21"/>
        <end position="362"/>
    </location>
</feature>
<dbReference type="EMBL" id="BMIQ01000001">
    <property type="protein sequence ID" value="GGD94112.1"/>
    <property type="molecule type" value="Genomic_DNA"/>
</dbReference>
<proteinExistence type="inferred from homology"/>
<dbReference type="PANTHER" id="PTHR30469">
    <property type="entry name" value="MULTIDRUG RESISTANCE PROTEIN MDTA"/>
    <property type="match status" value="1"/>
</dbReference>
<keyword evidence="11" id="KW-1185">Reference proteome</keyword>
<evidence type="ECO:0000259" key="6">
    <source>
        <dbReference type="Pfam" id="PF25876"/>
    </source>
</evidence>
<reference evidence="10" key="2">
    <citation type="submission" date="2020-09" db="EMBL/GenBank/DDBJ databases">
        <authorList>
            <person name="Sun Q."/>
            <person name="Zhou Y."/>
        </authorList>
    </citation>
    <scope>NUCLEOTIDE SEQUENCE</scope>
    <source>
        <strain evidence="10">CGMCC 1.15367</strain>
    </source>
</reference>
<dbReference type="Proteomes" id="UP000644699">
    <property type="component" value="Unassembled WGS sequence"/>
</dbReference>
<feature type="domain" description="Multidrug resistance protein MdtA-like barrel-sandwich hybrid" evidence="7">
    <location>
        <begin position="64"/>
        <end position="199"/>
    </location>
</feature>
<dbReference type="SUPFAM" id="SSF111369">
    <property type="entry name" value="HlyD-like secretion proteins"/>
    <property type="match status" value="1"/>
</dbReference>
<dbReference type="InterPro" id="IPR058625">
    <property type="entry name" value="MdtA-like_BSH"/>
</dbReference>
<evidence type="ECO:0000259" key="9">
    <source>
        <dbReference type="Pfam" id="PF25967"/>
    </source>
</evidence>
<organism evidence="10 11">
    <name type="scientific">Aureimonas endophytica</name>
    <dbReference type="NCBI Taxonomy" id="2027858"/>
    <lineage>
        <taxon>Bacteria</taxon>
        <taxon>Pseudomonadati</taxon>
        <taxon>Pseudomonadota</taxon>
        <taxon>Alphaproteobacteria</taxon>
        <taxon>Hyphomicrobiales</taxon>
        <taxon>Aurantimonadaceae</taxon>
        <taxon>Aureimonas</taxon>
    </lineage>
</organism>
<dbReference type="PANTHER" id="PTHR30469:SF38">
    <property type="entry name" value="HLYD FAMILY SECRETION PROTEIN"/>
    <property type="match status" value="1"/>
</dbReference>
<dbReference type="GO" id="GO:1990281">
    <property type="term" value="C:efflux pump complex"/>
    <property type="evidence" value="ECO:0007669"/>
    <property type="project" value="TreeGrafter"/>
</dbReference>
<dbReference type="GO" id="GO:0015562">
    <property type="term" value="F:efflux transmembrane transporter activity"/>
    <property type="evidence" value="ECO:0007669"/>
    <property type="project" value="TreeGrafter"/>
</dbReference>
<dbReference type="Gene3D" id="2.40.420.20">
    <property type="match status" value="1"/>
</dbReference>
<evidence type="ECO:0000256" key="2">
    <source>
        <dbReference type="ARBA" id="ARBA00009477"/>
    </source>
</evidence>
<evidence type="ECO:0000256" key="1">
    <source>
        <dbReference type="ARBA" id="ARBA00004196"/>
    </source>
</evidence>
<dbReference type="Pfam" id="PF25954">
    <property type="entry name" value="Beta-barrel_RND_2"/>
    <property type="match status" value="1"/>
</dbReference>
<dbReference type="AlphaFoldDB" id="A0A916ZFX7"/>